<name>A0A7W9YZF0_9HYPH</name>
<dbReference type="InterPro" id="IPR009506">
    <property type="entry name" value="YjiS-like"/>
</dbReference>
<dbReference type="EMBL" id="JACHEJ010000008">
    <property type="protein sequence ID" value="MBB6181072.1"/>
    <property type="molecule type" value="Genomic_DNA"/>
</dbReference>
<comment type="caution">
    <text evidence="2">The sequence shown here is derived from an EMBL/GenBank/DDBJ whole genome shotgun (WGS) entry which is preliminary data.</text>
</comment>
<reference evidence="2 3" key="1">
    <citation type="submission" date="2020-08" db="EMBL/GenBank/DDBJ databases">
        <title>Genomic Encyclopedia of Type Strains, Phase IV (KMG-IV): sequencing the most valuable type-strain genomes for metagenomic binning, comparative biology and taxonomic classification.</title>
        <authorList>
            <person name="Goeker M."/>
        </authorList>
    </citation>
    <scope>NUCLEOTIDE SEQUENCE [LARGE SCALE GENOMIC DNA]</scope>
    <source>
        <strain evidence="2 3">DSM 102134</strain>
    </source>
</reference>
<evidence type="ECO:0000313" key="3">
    <source>
        <dbReference type="Proteomes" id="UP000535501"/>
    </source>
</evidence>
<feature type="domain" description="YjiS-like" evidence="1">
    <location>
        <begin position="33"/>
        <end position="62"/>
    </location>
</feature>
<sequence length="98" mass="11285">MRTTRIVELDLAPSQPASRSFYATTIAFAGSIWRVLRNRWASDRLNDLDDRQLDDIGLTRHDVFAATHASRLFDDPAALLAESARRRAVTRFDRIRRN</sequence>
<dbReference type="RefSeq" id="WP_077548232.1">
    <property type="nucleotide sequence ID" value="NZ_JACHEJ010000008.1"/>
</dbReference>
<evidence type="ECO:0000313" key="2">
    <source>
        <dbReference type="EMBL" id="MBB6181072.1"/>
    </source>
</evidence>
<evidence type="ECO:0000259" key="1">
    <source>
        <dbReference type="Pfam" id="PF06568"/>
    </source>
</evidence>
<accession>A0A7W9YZF0</accession>
<proteinExistence type="predicted"/>
<dbReference type="Proteomes" id="UP000535501">
    <property type="component" value="Unassembled WGS sequence"/>
</dbReference>
<dbReference type="Pfam" id="PF06568">
    <property type="entry name" value="YjiS-like"/>
    <property type="match status" value="1"/>
</dbReference>
<organism evidence="2 3">
    <name type="scientific">Pseudorhizobium flavum</name>
    <dbReference type="NCBI Taxonomy" id="1335061"/>
    <lineage>
        <taxon>Bacteria</taxon>
        <taxon>Pseudomonadati</taxon>
        <taxon>Pseudomonadota</taxon>
        <taxon>Alphaproteobacteria</taxon>
        <taxon>Hyphomicrobiales</taxon>
        <taxon>Rhizobiaceae</taxon>
        <taxon>Rhizobium/Agrobacterium group</taxon>
        <taxon>Pseudorhizobium</taxon>
    </lineage>
</organism>
<keyword evidence="3" id="KW-1185">Reference proteome</keyword>
<dbReference type="AlphaFoldDB" id="A0A7W9YZF0"/>
<protein>
    <submittedName>
        <fullName evidence="2">Uncharacterized protein YjiS (DUF1127 family)</fullName>
    </submittedName>
</protein>
<gene>
    <name evidence="2" type="ORF">HNQ75_003057</name>
</gene>